<reference evidence="4" key="2">
    <citation type="submission" date="2025-08" db="UniProtKB">
        <authorList>
            <consortium name="Ensembl"/>
        </authorList>
    </citation>
    <scope>IDENTIFICATION</scope>
</reference>
<dbReference type="Ensembl" id="ENSPNAT00000042347.1">
    <property type="protein sequence ID" value="ENSPNAP00000067741.1"/>
    <property type="gene ID" value="ENSPNAG00000031481.1"/>
</dbReference>
<dbReference type="InterPro" id="IPR000477">
    <property type="entry name" value="RT_dom"/>
</dbReference>
<dbReference type="InterPro" id="IPR005135">
    <property type="entry name" value="Endo/exonuclease/phosphatase"/>
</dbReference>
<dbReference type="InterPro" id="IPR043502">
    <property type="entry name" value="DNA/RNA_pol_sf"/>
</dbReference>
<feature type="compositionally biased region" description="Low complexity" evidence="2">
    <location>
        <begin position="11"/>
        <end position="33"/>
    </location>
</feature>
<dbReference type="GO" id="GO:0003824">
    <property type="term" value="F:catalytic activity"/>
    <property type="evidence" value="ECO:0007669"/>
    <property type="project" value="InterPro"/>
</dbReference>
<dbReference type="Gene3D" id="3.30.70.1820">
    <property type="entry name" value="L1 transposable element, RRM domain"/>
    <property type="match status" value="1"/>
</dbReference>
<evidence type="ECO:0000256" key="1">
    <source>
        <dbReference type="SAM" id="Coils"/>
    </source>
</evidence>
<sequence>MATNLRKYKYTGPPSTRPSATSTSSSTVPSERSTPPPPDTPVMDATALKSEILLALKADISAVVKSELKNALAEDFDSLKVEIQGVKAEIVSNMAAVHSEVDQVKVALKDVEEGLSTWSDEVTILQTTVTGLKAELAELREKCVDMEGRMRRCNIRILGVAETSGSCSTASVSKILRETLQLDRDVLVDRSHRSLASKRPDGKPRAIAKLHYYQDCTEVLTRARTRTPLRFNGDPIAIFPDYSPSVAKARMSGTESCSQLDFASRTRERKRNSQTSEGSLVNFVSWNVKSLNHPVKRNKIFAHLKQLNVDVAFLQETHLRTVDHFRLRKGWVGHMFHSNFNSKSRGAAILINKKVPFTVSSVEADSSGRYIIVVGQLYTFPVILANIYAPNWDNPKFFSDFFSNLPNMLTHHLILGGDMNCVLSPVLDRSSPKRASLSKSARAIQLFLESYGVADTWRFRNPGSRGYSFFSPVHGTYSRIDYFFVDKRLLSFVTKCDYEAIVISDHGPLLMNIHIPNPQLSYRPWRFNPLFLSDEVFINFITSEIKQFLEINQTPGMSYLTVWEALKAYLRGQVILYGAHIKKTETARLRVLTDEILEIDKLNSLSPSAETVKKRIKAEAAMARTRYHYYEFGNKTSKLLAWQIKKKDTEKFIQSIKAEDGRHLENSRDINSEFKKYYQALYKTDLENDNTRIKPFLSQLPLSKISTTDKDMLDKEISEEEVLLAIKSLQNNKAPGPDGFSIEYFKLFLEKLLTPLTNMIKEAFQKASLPQSLELATITLLPKPGKDPQRCGNYRPLSLLNSDYKVLSKIIASRLEKVIPKIIHADQTGFVKNRQGADNVRRLFHIIDIAKRQGHPLVIVSMDAEKAFDRIEPGFLFETLKAMNFGDSFIRYVKTLFNGPRSQILTNGVMSDAFTLSRGCRQGCPSSPGLFSIAIEPLANVIRSDLSITGIKIGTEEHKLALYADDLLVFISQPAKSFPPFLTCLKSYSAVSGYKINYSKSEAFPINMTEQQTKVLPGSFKWCPDSFKYLGVIVCSSCNKVYQENYISLINKAKADLQRWMDIPLSLIGRVNTIKMNLLPKFIYIFHCIPLKVLITFFKELDRAISLFLWRKKVPRVKLLTLQAPYSKGGLNLPNFRIYYLASQLRMLWMWIFSKGNDVRWISIEQQELKSTSLAVIPFLGSKKQLSTITTNTLMHGSSYILFWA</sequence>
<evidence type="ECO:0000256" key="2">
    <source>
        <dbReference type="SAM" id="MobiDB-lite"/>
    </source>
</evidence>
<dbReference type="SUPFAM" id="SSF56672">
    <property type="entry name" value="DNA/RNA polymerases"/>
    <property type="match status" value="1"/>
</dbReference>
<gene>
    <name evidence="4" type="primary">PLD1</name>
</gene>
<proteinExistence type="predicted"/>
<accession>A0AAR2L017</accession>
<feature type="domain" description="Reverse transcriptase" evidence="3">
    <location>
        <begin position="762"/>
        <end position="1034"/>
    </location>
</feature>
<reference evidence="4" key="3">
    <citation type="submission" date="2025-09" db="UniProtKB">
        <authorList>
            <consortium name="Ensembl"/>
        </authorList>
    </citation>
    <scope>IDENTIFICATION</scope>
</reference>
<dbReference type="SUPFAM" id="SSF56219">
    <property type="entry name" value="DNase I-like"/>
    <property type="match status" value="1"/>
</dbReference>
<keyword evidence="5" id="KW-1185">Reference proteome</keyword>
<dbReference type="Pfam" id="PF03372">
    <property type="entry name" value="Exo_endo_phos"/>
    <property type="match status" value="1"/>
</dbReference>
<dbReference type="AlphaFoldDB" id="A0AAR2L017"/>
<reference evidence="4 5" key="1">
    <citation type="submission" date="2020-10" db="EMBL/GenBank/DDBJ databases">
        <title>Pygocentrus nattereri (red-bellied piranha) genome, fPygNat1, primary haplotype.</title>
        <authorList>
            <person name="Myers G."/>
            <person name="Meyer A."/>
            <person name="Karagic N."/>
            <person name="Pippel M."/>
            <person name="Winkler S."/>
            <person name="Tracey A."/>
            <person name="Wood J."/>
            <person name="Formenti G."/>
            <person name="Howe K."/>
            <person name="Fedrigo O."/>
            <person name="Jarvis E.D."/>
        </authorList>
    </citation>
    <scope>NUCLEOTIDE SEQUENCE [LARGE SCALE GENOMIC DNA]</scope>
</reference>
<protein>
    <recommendedName>
        <fullName evidence="3">Reverse transcriptase domain-containing protein</fullName>
    </recommendedName>
</protein>
<dbReference type="Gene3D" id="3.60.10.10">
    <property type="entry name" value="Endonuclease/exonuclease/phosphatase"/>
    <property type="match status" value="1"/>
</dbReference>
<dbReference type="InterPro" id="IPR036691">
    <property type="entry name" value="Endo/exonu/phosph_ase_sf"/>
</dbReference>
<evidence type="ECO:0000313" key="4">
    <source>
        <dbReference type="Ensembl" id="ENSPNAP00000067741.1"/>
    </source>
</evidence>
<dbReference type="CDD" id="cd01650">
    <property type="entry name" value="RT_nLTR_like"/>
    <property type="match status" value="1"/>
</dbReference>
<dbReference type="Pfam" id="PF00078">
    <property type="entry name" value="RVT_1"/>
    <property type="match status" value="1"/>
</dbReference>
<dbReference type="PROSITE" id="PS50878">
    <property type="entry name" value="RT_POL"/>
    <property type="match status" value="1"/>
</dbReference>
<dbReference type="GeneTree" id="ENSGT01150000286925"/>
<evidence type="ECO:0000259" key="3">
    <source>
        <dbReference type="PROSITE" id="PS50878"/>
    </source>
</evidence>
<keyword evidence="1" id="KW-0175">Coiled coil</keyword>
<dbReference type="Proteomes" id="UP001501920">
    <property type="component" value="Chromosome 19"/>
</dbReference>
<organism evidence="4 5">
    <name type="scientific">Pygocentrus nattereri</name>
    <name type="common">Red-bellied piranha</name>
    <dbReference type="NCBI Taxonomy" id="42514"/>
    <lineage>
        <taxon>Eukaryota</taxon>
        <taxon>Metazoa</taxon>
        <taxon>Chordata</taxon>
        <taxon>Craniata</taxon>
        <taxon>Vertebrata</taxon>
        <taxon>Euteleostomi</taxon>
        <taxon>Actinopterygii</taxon>
        <taxon>Neopterygii</taxon>
        <taxon>Teleostei</taxon>
        <taxon>Ostariophysi</taxon>
        <taxon>Characiformes</taxon>
        <taxon>Characoidei</taxon>
        <taxon>Pygocentrus</taxon>
    </lineage>
</organism>
<feature type="coiled-coil region" evidence="1">
    <location>
        <begin position="122"/>
        <end position="156"/>
    </location>
</feature>
<dbReference type="PANTHER" id="PTHR31635:SF196">
    <property type="entry name" value="REVERSE TRANSCRIPTASE DOMAIN-CONTAINING PROTEIN-RELATED"/>
    <property type="match status" value="1"/>
</dbReference>
<dbReference type="PANTHER" id="PTHR31635">
    <property type="entry name" value="REVERSE TRANSCRIPTASE DOMAIN-CONTAINING PROTEIN-RELATED"/>
    <property type="match status" value="1"/>
</dbReference>
<dbReference type="CDD" id="cd09076">
    <property type="entry name" value="L1-EN"/>
    <property type="match status" value="1"/>
</dbReference>
<evidence type="ECO:0000313" key="5">
    <source>
        <dbReference type="Proteomes" id="UP001501920"/>
    </source>
</evidence>
<feature type="region of interest" description="Disordered" evidence="2">
    <location>
        <begin position="1"/>
        <end position="43"/>
    </location>
</feature>
<name>A0AAR2L017_PYGNA</name>